<dbReference type="Pfam" id="PF11102">
    <property type="entry name" value="YjbF"/>
    <property type="match status" value="1"/>
</dbReference>
<dbReference type="InterPro" id="IPR023373">
    <property type="entry name" value="YmcC_sf"/>
</dbReference>
<reference evidence="1" key="1">
    <citation type="journal article" date="2015" name="BMC Genomics">
        <title>Genome mining reveals unlocked bioactive potential of marine Gram-negative bacteria.</title>
        <authorList>
            <person name="Machado H."/>
            <person name="Sonnenschein E.C."/>
            <person name="Melchiorsen J."/>
            <person name="Gram L."/>
        </authorList>
    </citation>
    <scope>NUCLEOTIDE SEQUENCE</scope>
    <source>
        <strain evidence="1">S2052</strain>
    </source>
</reference>
<dbReference type="Gene3D" id="2.40.360.10">
    <property type="entry name" value="YmcC-like"/>
    <property type="match status" value="1"/>
</dbReference>
<gene>
    <name evidence="1" type="ORF">TW71_17505</name>
</gene>
<comment type="caution">
    <text evidence="1">The sequence shown here is derived from an EMBL/GenBank/DDBJ whole genome shotgun (WGS) entry which is preliminary data.</text>
</comment>
<accession>A0A837G2U2</accession>
<organism evidence="1">
    <name type="scientific">Vibrio coralliilyticus</name>
    <dbReference type="NCBI Taxonomy" id="190893"/>
    <lineage>
        <taxon>Bacteria</taxon>
        <taxon>Pseudomonadati</taxon>
        <taxon>Pseudomonadota</taxon>
        <taxon>Gammaproteobacteria</taxon>
        <taxon>Vibrionales</taxon>
        <taxon>Vibrionaceae</taxon>
        <taxon>Vibrio</taxon>
    </lineage>
</organism>
<protein>
    <submittedName>
        <fullName evidence="1">Uncharacterized protein</fullName>
    </submittedName>
</protein>
<dbReference type="AlphaFoldDB" id="A0A837G2U2"/>
<dbReference type="InterPro" id="IPR021308">
    <property type="entry name" value="GfcB"/>
</dbReference>
<dbReference type="PROSITE" id="PS51257">
    <property type="entry name" value="PROKAR_LIPOPROTEIN"/>
    <property type="match status" value="1"/>
</dbReference>
<evidence type="ECO:0000313" key="1">
    <source>
        <dbReference type="EMBL" id="KJY69609.1"/>
    </source>
</evidence>
<proteinExistence type="predicted"/>
<dbReference type="RefSeq" id="WP_045986760.1">
    <property type="nucleotide sequence ID" value="NZ_CP063051.1"/>
</dbReference>
<name>A0A837G2U2_9VIBR</name>
<dbReference type="SUPFAM" id="SSF159270">
    <property type="entry name" value="YmcC-like"/>
    <property type="match status" value="1"/>
</dbReference>
<sequence>MTNKLLALSIAALSAFLAGCTQRFSDTNDTLKEAFLGFEDVILNKDVIEKLPYASSYFKINDGPQIFMVLAFVEKNPQSGKTQHKWLSSDKAMIVTEEGRIVRTYNLPEANLAGKISPNSIIHFNTPQYHWTSVYDWQPEYQYNHQAKITTESVATIQLNSVMWSQKVKIWQEYISFEKLDKTMQSTFWVDNNGNVLKSAQWVIPNRLFIEQEILKPFKG</sequence>
<dbReference type="EMBL" id="JXXR01000019">
    <property type="protein sequence ID" value="KJY69609.1"/>
    <property type="molecule type" value="Genomic_DNA"/>
</dbReference>